<feature type="transmembrane region" description="Helical" evidence="4">
    <location>
        <begin position="300"/>
        <end position="323"/>
    </location>
</feature>
<feature type="transmembrane region" description="Helical" evidence="4">
    <location>
        <begin position="68"/>
        <end position="87"/>
    </location>
</feature>
<evidence type="ECO:0000313" key="8">
    <source>
        <dbReference type="Proteomes" id="UP001154255"/>
    </source>
</evidence>
<dbReference type="InterPro" id="IPR020846">
    <property type="entry name" value="MFS_dom"/>
</dbReference>
<dbReference type="InterPro" id="IPR011701">
    <property type="entry name" value="MFS"/>
</dbReference>
<keyword evidence="1 4" id="KW-0812">Transmembrane</keyword>
<dbReference type="PANTHER" id="PTHR23539">
    <property type="entry name" value="MFS TRANSPORTER"/>
    <property type="match status" value="1"/>
</dbReference>
<feature type="transmembrane region" description="Helical" evidence="4">
    <location>
        <begin position="208"/>
        <end position="230"/>
    </location>
</feature>
<feature type="transmembrane region" description="Helical" evidence="4">
    <location>
        <begin position="276"/>
        <end position="294"/>
    </location>
</feature>
<dbReference type="SUPFAM" id="SSF103473">
    <property type="entry name" value="MFS general substrate transporter"/>
    <property type="match status" value="1"/>
</dbReference>
<dbReference type="EMBL" id="CAMXCS010000001">
    <property type="protein sequence ID" value="CAI3936987.1"/>
    <property type="molecule type" value="Genomic_DNA"/>
</dbReference>
<evidence type="ECO:0000256" key="1">
    <source>
        <dbReference type="ARBA" id="ARBA00022692"/>
    </source>
</evidence>
<evidence type="ECO:0000256" key="3">
    <source>
        <dbReference type="ARBA" id="ARBA00023136"/>
    </source>
</evidence>
<keyword evidence="2 4" id="KW-1133">Transmembrane helix</keyword>
<feature type="transmembrane region" description="Helical" evidence="4">
    <location>
        <begin position="99"/>
        <end position="121"/>
    </location>
</feature>
<gene>
    <name evidence="7" type="ORF">R53529_LOCUS877</name>
    <name evidence="6" type="ORF">R53530_LOCUS224</name>
</gene>
<dbReference type="Proteomes" id="UP001154255">
    <property type="component" value="Unassembled WGS sequence"/>
</dbReference>
<organism evidence="6 8">
    <name type="scientific">Commensalibacter communis</name>
    <dbReference type="NCBI Taxonomy" id="2972786"/>
    <lineage>
        <taxon>Bacteria</taxon>
        <taxon>Pseudomonadati</taxon>
        <taxon>Pseudomonadota</taxon>
        <taxon>Alphaproteobacteria</taxon>
        <taxon>Acetobacterales</taxon>
        <taxon>Acetobacteraceae</taxon>
    </lineage>
</organism>
<dbReference type="RefSeq" id="WP_271789302.1">
    <property type="nucleotide sequence ID" value="NZ_CAMXCM010000001.1"/>
</dbReference>
<dbReference type="PROSITE" id="PS50850">
    <property type="entry name" value="MFS"/>
    <property type="match status" value="1"/>
</dbReference>
<dbReference type="PANTHER" id="PTHR23539:SF1">
    <property type="entry name" value="MAJOR FACILITATOR SUPERFAMILY (MFS) PROFILE DOMAIN-CONTAINING PROTEIN"/>
    <property type="match status" value="1"/>
</dbReference>
<dbReference type="EMBL" id="CAMXCM010000001">
    <property type="protein sequence ID" value="CAI3923980.1"/>
    <property type="molecule type" value="Genomic_DNA"/>
</dbReference>
<evidence type="ECO:0000256" key="2">
    <source>
        <dbReference type="ARBA" id="ARBA00022989"/>
    </source>
</evidence>
<keyword evidence="9" id="KW-1185">Reference proteome</keyword>
<protein>
    <submittedName>
        <fullName evidence="6 7">MFS family (AraJ)</fullName>
    </submittedName>
</protein>
<feature type="transmembrane region" description="Helical" evidence="4">
    <location>
        <begin position="158"/>
        <end position="176"/>
    </location>
</feature>
<evidence type="ECO:0000256" key="4">
    <source>
        <dbReference type="SAM" id="Phobius"/>
    </source>
</evidence>
<evidence type="ECO:0000313" key="6">
    <source>
        <dbReference type="EMBL" id="CAI3923980.1"/>
    </source>
</evidence>
<keyword evidence="3 4" id="KW-0472">Membrane</keyword>
<feature type="transmembrane region" description="Helical" evidence="4">
    <location>
        <begin position="363"/>
        <end position="384"/>
    </location>
</feature>
<dbReference type="GO" id="GO:0022857">
    <property type="term" value="F:transmembrane transporter activity"/>
    <property type="evidence" value="ECO:0007669"/>
    <property type="project" value="InterPro"/>
</dbReference>
<comment type="caution">
    <text evidence="6">The sequence shown here is derived from an EMBL/GenBank/DDBJ whole genome shotgun (WGS) entry which is preliminary data.</text>
</comment>
<evidence type="ECO:0000313" key="9">
    <source>
        <dbReference type="Proteomes" id="UP001154259"/>
    </source>
</evidence>
<dbReference type="Proteomes" id="UP001154259">
    <property type="component" value="Unassembled WGS sequence"/>
</dbReference>
<dbReference type="AlphaFoldDB" id="A0A9W4TL82"/>
<accession>A0A9W4TL82</accession>
<proteinExistence type="predicted"/>
<feature type="transmembrane region" description="Helical" evidence="4">
    <location>
        <begin position="242"/>
        <end position="264"/>
    </location>
</feature>
<evidence type="ECO:0000259" key="5">
    <source>
        <dbReference type="PROSITE" id="PS50850"/>
    </source>
</evidence>
<feature type="transmembrane region" description="Helical" evidence="4">
    <location>
        <begin position="335"/>
        <end position="357"/>
    </location>
</feature>
<sequence length="394" mass="41942">MNLLPLNLLNFFLSDVRDGLGPFLAIFLQQHHWEVDQIGWVMTISGLTGMIVTTPISTLADIIHAKRAVIIVSALVIILACCLNYFYPVFYMTISAQILAAIAGAAIPPAINAITLGLVGQKGYNHQLGRNESYNHGGNAFSAMMAGVFSYYFGLKAVFALMIVWTILSIITIQFIRPKNINYQAARGLSETHKDPQSILDLLKKRSMIVLAITVAFFHLANAAMLPLLSQAMVARGTAGNPGAYTALTIIIAQLTMVPMALLAAKVAQTKGYKSIFIFALIALPVRGLLAGFIQHPDILIPVQMLDGVGAGLMGVAVPGLTARILDGSGRINTGIGIIMTVQGIGAALSPSIAGIIAKDCNYGTAFLALSIIAIIGLSFWLIANTSKSFSNIS</sequence>
<dbReference type="Gene3D" id="1.20.1250.20">
    <property type="entry name" value="MFS general substrate transporter like domains"/>
    <property type="match status" value="2"/>
</dbReference>
<feature type="transmembrane region" description="Helical" evidence="4">
    <location>
        <begin position="38"/>
        <end position="56"/>
    </location>
</feature>
<reference evidence="6" key="1">
    <citation type="submission" date="2022-10" db="EMBL/GenBank/DDBJ databases">
        <authorList>
            <person name="Botero Cardona J."/>
        </authorList>
    </citation>
    <scope>NUCLEOTIDE SEQUENCE</scope>
    <source>
        <strain evidence="6">LMG 31819</strain>
        <strain evidence="7">R-53529</strain>
    </source>
</reference>
<evidence type="ECO:0000313" key="7">
    <source>
        <dbReference type="EMBL" id="CAI3936987.1"/>
    </source>
</evidence>
<feature type="domain" description="Major facilitator superfamily (MFS) profile" evidence="5">
    <location>
        <begin position="1"/>
        <end position="389"/>
    </location>
</feature>
<dbReference type="InterPro" id="IPR036259">
    <property type="entry name" value="MFS_trans_sf"/>
</dbReference>
<dbReference type="Pfam" id="PF07690">
    <property type="entry name" value="MFS_1"/>
    <property type="match status" value="1"/>
</dbReference>
<name>A0A9W4TL82_9PROT</name>